<feature type="transmembrane region" description="Helical" evidence="6">
    <location>
        <begin position="180"/>
        <end position="200"/>
    </location>
</feature>
<comment type="caution">
    <text evidence="8">The sequence shown here is derived from an EMBL/GenBank/DDBJ whole genome shotgun (WGS) entry which is preliminary data.</text>
</comment>
<keyword evidence="4 6" id="KW-1133">Transmembrane helix</keyword>
<dbReference type="Proteomes" id="UP001596233">
    <property type="component" value="Unassembled WGS sequence"/>
</dbReference>
<evidence type="ECO:0000256" key="2">
    <source>
        <dbReference type="ARBA" id="ARBA00022475"/>
    </source>
</evidence>
<accession>A0ABW1V088</accession>
<dbReference type="InterPro" id="IPR015414">
    <property type="entry name" value="TMEM64"/>
</dbReference>
<keyword evidence="2 6" id="KW-1003">Cell membrane</keyword>
<feature type="transmembrane region" description="Helical" evidence="6">
    <location>
        <begin position="36"/>
        <end position="61"/>
    </location>
</feature>
<feature type="domain" description="VTT" evidence="7">
    <location>
        <begin position="52"/>
        <end position="171"/>
    </location>
</feature>
<feature type="transmembrane region" description="Helical" evidence="6">
    <location>
        <begin position="68"/>
        <end position="93"/>
    </location>
</feature>
<sequence>MKKWLIGSGYVSAIILIIVYKEAIMSWIYKDSSNDFLLLFGAAVLLGLVPGFPYGIVAGVIGARYGSLLGGIINVVSSTLAAALLFCLVRVLFQDKANQILRKSRHIDRLTTLMEQNAFFAVLFARLIPIVPAALINIYAAVSRIRFRTFAAATLIGKIPVMLVFAAIGDQLLSSIRNVLWISFVYIIFLCLVFFIYRWFRSNKRNQSE</sequence>
<evidence type="ECO:0000259" key="7">
    <source>
        <dbReference type="Pfam" id="PF09335"/>
    </source>
</evidence>
<organism evidence="8 9">
    <name type="scientific">Paenibacillus septentrionalis</name>
    <dbReference type="NCBI Taxonomy" id="429342"/>
    <lineage>
        <taxon>Bacteria</taxon>
        <taxon>Bacillati</taxon>
        <taxon>Bacillota</taxon>
        <taxon>Bacilli</taxon>
        <taxon>Bacillales</taxon>
        <taxon>Paenibacillaceae</taxon>
        <taxon>Paenibacillus</taxon>
    </lineage>
</organism>
<evidence type="ECO:0000313" key="9">
    <source>
        <dbReference type="Proteomes" id="UP001596233"/>
    </source>
</evidence>
<protein>
    <recommendedName>
        <fullName evidence="6">TVP38/TMEM64 family membrane protein</fullName>
    </recommendedName>
</protein>
<dbReference type="PANTHER" id="PTHR12677:SF59">
    <property type="entry name" value="GOLGI APPARATUS MEMBRANE PROTEIN TVP38-RELATED"/>
    <property type="match status" value="1"/>
</dbReference>
<evidence type="ECO:0000313" key="8">
    <source>
        <dbReference type="EMBL" id="MFC6331879.1"/>
    </source>
</evidence>
<proteinExistence type="inferred from homology"/>
<feature type="transmembrane region" description="Helical" evidence="6">
    <location>
        <begin position="149"/>
        <end position="168"/>
    </location>
</feature>
<evidence type="ECO:0000256" key="3">
    <source>
        <dbReference type="ARBA" id="ARBA00022692"/>
    </source>
</evidence>
<dbReference type="EMBL" id="JBHSTE010000001">
    <property type="protein sequence ID" value="MFC6331879.1"/>
    <property type="molecule type" value="Genomic_DNA"/>
</dbReference>
<feature type="transmembrane region" description="Helical" evidence="6">
    <location>
        <begin position="7"/>
        <end position="30"/>
    </location>
</feature>
<keyword evidence="5 6" id="KW-0472">Membrane</keyword>
<gene>
    <name evidence="8" type="ORF">ACFP56_04525</name>
</gene>
<evidence type="ECO:0000256" key="4">
    <source>
        <dbReference type="ARBA" id="ARBA00022989"/>
    </source>
</evidence>
<evidence type="ECO:0000256" key="1">
    <source>
        <dbReference type="ARBA" id="ARBA00004651"/>
    </source>
</evidence>
<comment type="subcellular location">
    <subcellularLocation>
        <location evidence="1 6">Cell membrane</location>
        <topology evidence="1 6">Multi-pass membrane protein</topology>
    </subcellularLocation>
</comment>
<dbReference type="InterPro" id="IPR032816">
    <property type="entry name" value="VTT_dom"/>
</dbReference>
<keyword evidence="3 6" id="KW-0812">Transmembrane</keyword>
<reference evidence="9" key="1">
    <citation type="journal article" date="2019" name="Int. J. Syst. Evol. Microbiol.">
        <title>The Global Catalogue of Microorganisms (GCM) 10K type strain sequencing project: providing services to taxonomists for standard genome sequencing and annotation.</title>
        <authorList>
            <consortium name="The Broad Institute Genomics Platform"/>
            <consortium name="The Broad Institute Genome Sequencing Center for Infectious Disease"/>
            <person name="Wu L."/>
            <person name="Ma J."/>
        </authorList>
    </citation>
    <scope>NUCLEOTIDE SEQUENCE [LARGE SCALE GENOMIC DNA]</scope>
    <source>
        <strain evidence="9">PCU 280</strain>
    </source>
</reference>
<dbReference type="PANTHER" id="PTHR12677">
    <property type="entry name" value="GOLGI APPARATUS MEMBRANE PROTEIN TVP38-RELATED"/>
    <property type="match status" value="1"/>
</dbReference>
<feature type="transmembrane region" description="Helical" evidence="6">
    <location>
        <begin position="118"/>
        <end position="142"/>
    </location>
</feature>
<comment type="similarity">
    <text evidence="6">Belongs to the TVP38/TMEM64 family.</text>
</comment>
<name>A0ABW1V088_9BACL</name>
<dbReference type="RefSeq" id="WP_379231563.1">
    <property type="nucleotide sequence ID" value="NZ_JBHSTE010000001.1"/>
</dbReference>
<evidence type="ECO:0000256" key="5">
    <source>
        <dbReference type="ARBA" id="ARBA00023136"/>
    </source>
</evidence>
<dbReference type="Pfam" id="PF09335">
    <property type="entry name" value="VTT_dom"/>
    <property type="match status" value="1"/>
</dbReference>
<keyword evidence="9" id="KW-1185">Reference proteome</keyword>
<evidence type="ECO:0000256" key="6">
    <source>
        <dbReference type="RuleBase" id="RU366058"/>
    </source>
</evidence>